<proteinExistence type="predicted"/>
<protein>
    <recommendedName>
        <fullName evidence="4">Secreted protein</fullName>
    </recommendedName>
</protein>
<keyword evidence="1" id="KW-0732">Signal</keyword>
<sequence length="94" mass="10297">MKGHGLLTIAFYFLRFPADVESNFTEENTTSTTTPLTRLQRCPAGVCSGPIRAEAACAQNRRDGRMCPRVPGQVCTVITDQEPQSGAHPRTRTC</sequence>
<evidence type="ECO:0000313" key="2">
    <source>
        <dbReference type="EMBL" id="CAL1596939.1"/>
    </source>
</evidence>
<feature type="chain" id="PRO_5043774528" description="Secreted protein" evidence="1">
    <location>
        <begin position="23"/>
        <end position="94"/>
    </location>
</feature>
<dbReference type="EMBL" id="OZ035843">
    <property type="protein sequence ID" value="CAL1596939.1"/>
    <property type="molecule type" value="Genomic_DNA"/>
</dbReference>
<organism evidence="2 3">
    <name type="scientific">Knipowitschia caucasica</name>
    <name type="common">Caucasian dwarf goby</name>
    <name type="synonym">Pomatoschistus caucasicus</name>
    <dbReference type="NCBI Taxonomy" id="637954"/>
    <lineage>
        <taxon>Eukaryota</taxon>
        <taxon>Metazoa</taxon>
        <taxon>Chordata</taxon>
        <taxon>Craniata</taxon>
        <taxon>Vertebrata</taxon>
        <taxon>Euteleostomi</taxon>
        <taxon>Actinopterygii</taxon>
        <taxon>Neopterygii</taxon>
        <taxon>Teleostei</taxon>
        <taxon>Neoteleostei</taxon>
        <taxon>Acanthomorphata</taxon>
        <taxon>Gobiaria</taxon>
        <taxon>Gobiiformes</taxon>
        <taxon>Gobioidei</taxon>
        <taxon>Gobiidae</taxon>
        <taxon>Gobiinae</taxon>
        <taxon>Knipowitschia</taxon>
    </lineage>
</organism>
<evidence type="ECO:0000256" key="1">
    <source>
        <dbReference type="SAM" id="SignalP"/>
    </source>
</evidence>
<gene>
    <name evidence="2" type="ORF">KC01_LOCUS25534</name>
</gene>
<name>A0AAV2L4T9_KNICA</name>
<feature type="signal peptide" evidence="1">
    <location>
        <begin position="1"/>
        <end position="22"/>
    </location>
</feature>
<evidence type="ECO:0008006" key="4">
    <source>
        <dbReference type="Google" id="ProtNLM"/>
    </source>
</evidence>
<keyword evidence="3" id="KW-1185">Reference proteome</keyword>
<dbReference type="Proteomes" id="UP001497482">
    <property type="component" value="Chromosome 21"/>
</dbReference>
<evidence type="ECO:0000313" key="3">
    <source>
        <dbReference type="Proteomes" id="UP001497482"/>
    </source>
</evidence>
<accession>A0AAV2L4T9</accession>
<dbReference type="AlphaFoldDB" id="A0AAV2L4T9"/>
<reference evidence="2 3" key="1">
    <citation type="submission" date="2024-04" db="EMBL/GenBank/DDBJ databases">
        <authorList>
            <person name="Waldvogel A.-M."/>
            <person name="Schoenle A."/>
        </authorList>
    </citation>
    <scope>NUCLEOTIDE SEQUENCE [LARGE SCALE GENOMIC DNA]</scope>
</reference>